<dbReference type="GO" id="GO:0004526">
    <property type="term" value="F:ribonuclease P activity"/>
    <property type="evidence" value="ECO:0007669"/>
    <property type="project" value="TreeGrafter"/>
</dbReference>
<evidence type="ECO:0000256" key="1">
    <source>
        <dbReference type="SAM" id="MobiDB-lite"/>
    </source>
</evidence>
<organism evidence="3 4">
    <name type="scientific">Phialocephala subalpina</name>
    <dbReference type="NCBI Taxonomy" id="576137"/>
    <lineage>
        <taxon>Eukaryota</taxon>
        <taxon>Fungi</taxon>
        <taxon>Dikarya</taxon>
        <taxon>Ascomycota</taxon>
        <taxon>Pezizomycotina</taxon>
        <taxon>Leotiomycetes</taxon>
        <taxon>Helotiales</taxon>
        <taxon>Mollisiaceae</taxon>
        <taxon>Phialocephala</taxon>
        <taxon>Phialocephala fortinii species complex</taxon>
    </lineage>
</organism>
<keyword evidence="4" id="KW-1185">Reference proteome</keyword>
<feature type="region of interest" description="Disordered" evidence="1">
    <location>
        <begin position="1"/>
        <end position="28"/>
    </location>
</feature>
<dbReference type="Proteomes" id="UP000184330">
    <property type="component" value="Unassembled WGS sequence"/>
</dbReference>
<proteinExistence type="predicted"/>
<reference evidence="3 4" key="1">
    <citation type="submission" date="2016-03" db="EMBL/GenBank/DDBJ databases">
        <authorList>
            <person name="Ploux O."/>
        </authorList>
    </citation>
    <scope>NUCLEOTIDE SEQUENCE [LARGE SCALE GENOMIC DNA]</scope>
    <source>
        <strain evidence="3 4">UAMH 11012</strain>
    </source>
</reference>
<feature type="compositionally biased region" description="Basic and acidic residues" evidence="1">
    <location>
        <begin position="8"/>
        <end position="28"/>
    </location>
</feature>
<evidence type="ECO:0000313" key="3">
    <source>
        <dbReference type="EMBL" id="CZR58902.1"/>
    </source>
</evidence>
<accession>A0A1L7X1M6</accession>
<dbReference type="GO" id="GO:0000171">
    <property type="term" value="F:ribonuclease MRP activity"/>
    <property type="evidence" value="ECO:0007669"/>
    <property type="project" value="TreeGrafter"/>
</dbReference>
<protein>
    <recommendedName>
        <fullName evidence="2">Ribonucleases P/MRP subunit Pop8-like domain-containing protein</fullName>
    </recommendedName>
</protein>
<evidence type="ECO:0000259" key="2">
    <source>
        <dbReference type="Pfam" id="PF20976"/>
    </source>
</evidence>
<gene>
    <name evidence="3" type="ORF">PAC_08794</name>
</gene>
<dbReference type="OrthoDB" id="5530243at2759"/>
<dbReference type="InterPro" id="IPR020347">
    <property type="entry name" value="Pop8"/>
</dbReference>
<dbReference type="GO" id="GO:0000172">
    <property type="term" value="C:ribonuclease MRP complex"/>
    <property type="evidence" value="ECO:0007669"/>
    <property type="project" value="InterPro"/>
</dbReference>
<dbReference type="AlphaFoldDB" id="A0A1L7X1M6"/>
<sequence length="148" mass="15981">METMTSLGEDKNKVTPGKPKDNSQHRGHEIASKTIKTPAFSYVCLQLISDQAKPPELDILSVRSHITAALTQFLGLTGSAISIDILKVDLKECWIRVPREDLSPVVAAMGGWIGGTESEGRVSWKVKAAGNWLNILAGQVGAGDVWND</sequence>
<dbReference type="InterPro" id="IPR049128">
    <property type="entry name" value="Pop8-like_dom"/>
</dbReference>
<feature type="domain" description="Ribonucleases P/MRP subunit Pop8-like" evidence="2">
    <location>
        <begin position="40"/>
        <end position="112"/>
    </location>
</feature>
<dbReference type="GO" id="GO:0000294">
    <property type="term" value="P:nuclear-transcribed mRNA catabolic process, RNase MRP-dependent"/>
    <property type="evidence" value="ECO:0007669"/>
    <property type="project" value="TreeGrafter"/>
</dbReference>
<name>A0A1L7X1M6_9HELO</name>
<dbReference type="GO" id="GO:0008033">
    <property type="term" value="P:tRNA processing"/>
    <property type="evidence" value="ECO:0007669"/>
    <property type="project" value="InterPro"/>
</dbReference>
<dbReference type="Pfam" id="PF20976">
    <property type="entry name" value="Pop8"/>
    <property type="match status" value="1"/>
</dbReference>
<dbReference type="EMBL" id="FJOG01000013">
    <property type="protein sequence ID" value="CZR58902.1"/>
    <property type="molecule type" value="Genomic_DNA"/>
</dbReference>
<dbReference type="STRING" id="576137.A0A1L7X1M6"/>
<dbReference type="GO" id="GO:0005655">
    <property type="term" value="C:nucleolar ribonuclease P complex"/>
    <property type="evidence" value="ECO:0007669"/>
    <property type="project" value="InterPro"/>
</dbReference>
<dbReference type="PANTHER" id="PTHR28173:SF1">
    <property type="entry name" value="RIBONUCLEASES P_MRP PROTEIN SUBUNIT POP8"/>
    <property type="match status" value="1"/>
</dbReference>
<evidence type="ECO:0000313" key="4">
    <source>
        <dbReference type="Proteomes" id="UP000184330"/>
    </source>
</evidence>
<dbReference type="GO" id="GO:0034965">
    <property type="term" value="P:intronic box C/D snoRNA processing"/>
    <property type="evidence" value="ECO:0007669"/>
    <property type="project" value="TreeGrafter"/>
</dbReference>
<dbReference type="PANTHER" id="PTHR28173">
    <property type="entry name" value="RIBONUCLEASES P/MRP PROTEIN SUBUNIT POP8"/>
    <property type="match status" value="1"/>
</dbReference>